<reference evidence="10 13" key="2">
    <citation type="submission" date="2019-10" db="EMBL/GenBank/DDBJ databases">
        <title>Prolixibacter strains distinguished by the presence of nitrate reductase genes were adept at nitrate-dependent anaerobic corrosion of metallic iron and carbon steel.</title>
        <authorList>
            <person name="Iino T."/>
            <person name="Shono N."/>
            <person name="Ito K."/>
            <person name="Nakamura R."/>
            <person name="Sueoka K."/>
            <person name="Harayama S."/>
            <person name="Ohkuma M."/>
        </authorList>
    </citation>
    <scope>NUCLEOTIDE SEQUENCE [LARGE SCALE GENOMIC DNA]</scope>
    <source>
        <strain evidence="10 13">MIC1-1</strain>
    </source>
</reference>
<dbReference type="AlphaFoldDB" id="A0A2P8CJC8"/>
<dbReference type="GO" id="GO:0004553">
    <property type="term" value="F:hydrolase activity, hydrolyzing O-glycosyl compounds"/>
    <property type="evidence" value="ECO:0007669"/>
    <property type="project" value="InterPro"/>
</dbReference>
<proteinExistence type="inferred from homology"/>
<comment type="pathway">
    <text evidence="1">Glycan metabolism; L-arabinan degradation.</text>
</comment>
<dbReference type="Proteomes" id="UP000240621">
    <property type="component" value="Unassembled WGS sequence"/>
</dbReference>
<evidence type="ECO:0000256" key="5">
    <source>
        <dbReference type="PIRSR" id="PIRSR606710-1"/>
    </source>
</evidence>
<dbReference type="Proteomes" id="UP000396862">
    <property type="component" value="Unassembled WGS sequence"/>
</dbReference>
<keyword evidence="4 7" id="KW-0326">Glycosidase</keyword>
<dbReference type="OrthoDB" id="9801455at2"/>
<dbReference type="Pfam" id="PF04616">
    <property type="entry name" value="Glyco_hydro_43"/>
    <property type="match status" value="2"/>
</dbReference>
<feature type="signal peptide" evidence="8">
    <location>
        <begin position="1"/>
        <end position="19"/>
    </location>
</feature>
<accession>A0A2P8CJC8</accession>
<evidence type="ECO:0000256" key="3">
    <source>
        <dbReference type="ARBA" id="ARBA00022801"/>
    </source>
</evidence>
<dbReference type="GO" id="GO:0005975">
    <property type="term" value="P:carbohydrate metabolic process"/>
    <property type="evidence" value="ECO:0007669"/>
    <property type="project" value="InterPro"/>
</dbReference>
<dbReference type="InterPro" id="IPR006710">
    <property type="entry name" value="Glyco_hydro_43"/>
</dbReference>
<keyword evidence="13" id="KW-1185">Reference proteome</keyword>
<feature type="active site" description="Proton donor" evidence="5">
    <location>
        <position position="303"/>
    </location>
</feature>
<evidence type="ECO:0000259" key="9">
    <source>
        <dbReference type="Pfam" id="PF16369"/>
    </source>
</evidence>
<comment type="caution">
    <text evidence="11">The sequence shown here is derived from an EMBL/GenBank/DDBJ whole genome shotgun (WGS) entry which is preliminary data.</text>
</comment>
<dbReference type="InterPro" id="IPR023296">
    <property type="entry name" value="Glyco_hydro_beta-prop_sf"/>
</dbReference>
<dbReference type="InterPro" id="IPR050727">
    <property type="entry name" value="GH43_arabinanases"/>
</dbReference>
<dbReference type="Pfam" id="PF16369">
    <property type="entry name" value="GH43_C"/>
    <property type="match status" value="1"/>
</dbReference>
<evidence type="ECO:0000313" key="12">
    <source>
        <dbReference type="Proteomes" id="UP000240621"/>
    </source>
</evidence>
<keyword evidence="8" id="KW-0732">Signal</keyword>
<evidence type="ECO:0000256" key="2">
    <source>
        <dbReference type="ARBA" id="ARBA00009865"/>
    </source>
</evidence>
<feature type="chain" id="PRO_5015202460" evidence="8">
    <location>
        <begin position="20"/>
        <end position="536"/>
    </location>
</feature>
<evidence type="ECO:0000256" key="4">
    <source>
        <dbReference type="ARBA" id="ARBA00023295"/>
    </source>
</evidence>
<organism evidence="11 12">
    <name type="scientific">Prolixibacter denitrificans</name>
    <dbReference type="NCBI Taxonomy" id="1541063"/>
    <lineage>
        <taxon>Bacteria</taxon>
        <taxon>Pseudomonadati</taxon>
        <taxon>Bacteroidota</taxon>
        <taxon>Bacteroidia</taxon>
        <taxon>Marinilabiliales</taxon>
        <taxon>Prolixibacteraceae</taxon>
        <taxon>Prolixibacter</taxon>
    </lineage>
</organism>
<keyword evidence="3 7" id="KW-0378">Hydrolase</keyword>
<feature type="domain" description="Extracellular endo-alpha-(1-&gt;5)-L-arabinanase C-terminal" evidence="9">
    <location>
        <begin position="430"/>
        <end position="531"/>
    </location>
</feature>
<dbReference type="RefSeq" id="WP_106540137.1">
    <property type="nucleotide sequence ID" value="NZ_BLAU01000001.1"/>
</dbReference>
<protein>
    <submittedName>
        <fullName evidence="11">Arabinan endo-1,5-alpha-L-arabinosidase</fullName>
    </submittedName>
</protein>
<dbReference type="SUPFAM" id="SSF75005">
    <property type="entry name" value="Arabinanase/levansucrase/invertase"/>
    <property type="match status" value="1"/>
</dbReference>
<dbReference type="PANTHER" id="PTHR43301">
    <property type="entry name" value="ARABINAN ENDO-1,5-ALPHA-L-ARABINOSIDASE"/>
    <property type="match status" value="1"/>
</dbReference>
<evidence type="ECO:0000256" key="1">
    <source>
        <dbReference type="ARBA" id="ARBA00004834"/>
    </source>
</evidence>
<dbReference type="CDD" id="cd08998">
    <property type="entry name" value="GH43_Arb43a-like"/>
    <property type="match status" value="1"/>
</dbReference>
<dbReference type="InterPro" id="IPR032291">
    <property type="entry name" value="Abn2_C"/>
</dbReference>
<dbReference type="Gene3D" id="2.40.128.10">
    <property type="match status" value="1"/>
</dbReference>
<dbReference type="EMBL" id="BLAU01000001">
    <property type="protein sequence ID" value="GET23609.1"/>
    <property type="molecule type" value="Genomic_DNA"/>
</dbReference>
<evidence type="ECO:0000313" key="13">
    <source>
        <dbReference type="Proteomes" id="UP000396862"/>
    </source>
</evidence>
<evidence type="ECO:0000256" key="8">
    <source>
        <dbReference type="SAM" id="SignalP"/>
    </source>
</evidence>
<dbReference type="EMBL" id="PYGC01000001">
    <property type="protein sequence ID" value="PSK85067.1"/>
    <property type="molecule type" value="Genomic_DNA"/>
</dbReference>
<dbReference type="PROSITE" id="PS51257">
    <property type="entry name" value="PROKAR_LIPOPROTEIN"/>
    <property type="match status" value="1"/>
</dbReference>
<reference evidence="11 12" key="1">
    <citation type="submission" date="2018-03" db="EMBL/GenBank/DDBJ databases">
        <title>Genomic Encyclopedia of Archaeal and Bacterial Type Strains, Phase II (KMG-II): from individual species to whole genera.</title>
        <authorList>
            <person name="Goeker M."/>
        </authorList>
    </citation>
    <scope>NUCLEOTIDE SEQUENCE [LARGE SCALE GENOMIC DNA]</scope>
    <source>
        <strain evidence="11 12">DSM 27267</strain>
    </source>
</reference>
<evidence type="ECO:0000313" key="11">
    <source>
        <dbReference type="EMBL" id="PSK85067.1"/>
    </source>
</evidence>
<comment type="similarity">
    <text evidence="2 7">Belongs to the glycosyl hydrolase 43 family.</text>
</comment>
<feature type="site" description="Important for catalytic activity, responsible for pKa modulation of the active site Glu and correct orientation of both the proton donor and substrate" evidence="6">
    <location>
        <position position="240"/>
    </location>
</feature>
<feature type="active site" description="Proton acceptor" evidence="5">
    <location>
        <position position="70"/>
    </location>
</feature>
<evidence type="ECO:0000256" key="7">
    <source>
        <dbReference type="RuleBase" id="RU361187"/>
    </source>
</evidence>
<evidence type="ECO:0000313" key="10">
    <source>
        <dbReference type="EMBL" id="GET23609.1"/>
    </source>
</evidence>
<name>A0A2P8CJC8_9BACT</name>
<evidence type="ECO:0000256" key="6">
    <source>
        <dbReference type="PIRSR" id="PIRSR606710-2"/>
    </source>
</evidence>
<dbReference type="Gene3D" id="2.115.10.20">
    <property type="entry name" value="Glycosyl hydrolase domain, family 43"/>
    <property type="match status" value="1"/>
</dbReference>
<gene>
    <name evidence="11" type="ORF">CLV93_10116</name>
    <name evidence="10" type="ORF">JCM18694_38550</name>
</gene>
<sequence>MKLKYLLILSVSIIAVSLAGCTKDEIAPTGIKTKEPGTTTDYTAPTYADDYSAIASWSDRSQWNLANVHDPSVVFDGTYYYMYSTDASYGNAHVGHGHFLARRSRDLVHWDFIGMAMSTEPAWVKDTLNNMRARVGLSPIDSPRYGFWAPVIRKVGNNYRMYYSVVVDNYIKTGKVNTADNFDGSWTEKAFIGMMETSDLSSNQWVDHGMVVCSVSDRGTDWSRSSLNDWSAYFKYNAIDPSMIVTPEGENWLIYGSWHSGIVAIQLNPDTGLPLHKFDINDESTWGTRIYTRSDGSRWQASEGPEIMYNAETGYYYLFLAYDELSVAYNTRVCRARSIRGPYYSYDGSTASGSDCFPIITHPYKFNNHSGWVGFSHCCVFKDETNNQWYYCSQARLPANTNGNAYSNAIMMGHVRKIEWTEDGWPVVLPERYAAVPQDAIAESDLTGSWEVITLNYQYKKQQTSSAMTLSLDHKATGAVTGTWSYNSTTGILTVGSLKLNVVRELDWEASPRVPTIVFTGLNGSGRSVWGKKSQS</sequence>
<dbReference type="PANTHER" id="PTHR43301:SF3">
    <property type="entry name" value="ARABINAN ENDO-1,5-ALPHA-L-ARABINOSIDASE A-RELATED"/>
    <property type="match status" value="1"/>
</dbReference>